<dbReference type="AlphaFoldDB" id="A0A7V9YY74"/>
<protein>
    <submittedName>
        <fullName evidence="1">Uncharacterized protein</fullName>
    </submittedName>
</protein>
<proteinExistence type="predicted"/>
<gene>
    <name evidence="1" type="ORF">HNQ85_000690</name>
</gene>
<keyword evidence="2" id="KW-1185">Reference proteome</keyword>
<dbReference type="EMBL" id="JACDUU010000001">
    <property type="protein sequence ID" value="MBA2870432.1"/>
    <property type="molecule type" value="Genomic_DNA"/>
</dbReference>
<accession>A0A7V9YY74</accession>
<dbReference type="Proteomes" id="UP000580891">
    <property type="component" value="Unassembled WGS sequence"/>
</dbReference>
<organism evidence="1 2">
    <name type="scientific">[Anoxybacillus] calidus</name>
    <dbReference type="NCBI Taxonomy" id="575178"/>
    <lineage>
        <taxon>Bacteria</taxon>
        <taxon>Bacillati</taxon>
        <taxon>Bacillota</taxon>
        <taxon>Bacilli</taxon>
        <taxon>Bacillales</taxon>
        <taxon>Anoxybacillaceae</taxon>
        <taxon>Paranoxybacillus</taxon>
    </lineage>
</organism>
<reference evidence="1 2" key="1">
    <citation type="submission" date="2020-07" db="EMBL/GenBank/DDBJ databases">
        <title>Genomic Encyclopedia of Type Strains, Phase IV (KMG-IV): sequencing the most valuable type-strain genomes for metagenomic binning, comparative biology and taxonomic classification.</title>
        <authorList>
            <person name="Goeker M."/>
        </authorList>
    </citation>
    <scope>NUCLEOTIDE SEQUENCE [LARGE SCALE GENOMIC DNA]</scope>
    <source>
        <strain evidence="1 2">DSM 25220</strain>
    </source>
</reference>
<sequence>MLRKLLKAIFTKNSSHHKHRWSSSDHLKMYHSKTHHSKYGHHHYQKKYHSGSFFSSFLDS</sequence>
<dbReference type="RefSeq" id="WP_181536182.1">
    <property type="nucleotide sequence ID" value="NZ_JACDUU010000001.1"/>
</dbReference>
<evidence type="ECO:0000313" key="1">
    <source>
        <dbReference type="EMBL" id="MBA2870432.1"/>
    </source>
</evidence>
<evidence type="ECO:0000313" key="2">
    <source>
        <dbReference type="Proteomes" id="UP000580891"/>
    </source>
</evidence>
<name>A0A7V9YY74_9BACL</name>
<comment type="caution">
    <text evidence="1">The sequence shown here is derived from an EMBL/GenBank/DDBJ whole genome shotgun (WGS) entry which is preliminary data.</text>
</comment>